<evidence type="ECO:0000313" key="2">
    <source>
        <dbReference type="Proteomes" id="UP000244016"/>
    </source>
</evidence>
<dbReference type="AlphaFoldDB" id="A0A2T5G4L0"/>
<accession>A0A2T5G4L0</accession>
<proteinExistence type="predicted"/>
<name>A0A2T5G4L0_9BACL</name>
<comment type="caution">
    <text evidence="1">The sequence shown here is derived from an EMBL/GenBank/DDBJ whole genome shotgun (WGS) entry which is preliminary data.</text>
</comment>
<reference evidence="1 2" key="1">
    <citation type="submission" date="2017-08" db="EMBL/GenBank/DDBJ databases">
        <title>Burning lignite coal seam in the remote Altai Mountains harbors a hydrogen-driven thermophilic microbial community.</title>
        <authorList>
            <person name="Kadnikov V.V."/>
            <person name="Mardanov A.V."/>
            <person name="Ivasenko D."/>
            <person name="Beletsky A.V."/>
            <person name="Karnachuk O.V."/>
            <person name="Ravin N.V."/>
        </authorList>
    </citation>
    <scope>NUCLEOTIDE SEQUENCE [LARGE SCALE GENOMIC DNA]</scope>
    <source>
        <strain evidence="1">AL31</strain>
    </source>
</reference>
<protein>
    <submittedName>
        <fullName evidence="1">Uncharacterized protein</fullName>
    </submittedName>
</protein>
<dbReference type="EMBL" id="PEBW01000007">
    <property type="protein sequence ID" value="PTQ51109.1"/>
    <property type="molecule type" value="Genomic_DNA"/>
</dbReference>
<sequence length="43" mass="4817">MLFHGEVVPLLAGYLTRLTSDAQRRVDEHPLGSQCLHPLCSRV</sequence>
<organism evidence="1 2">
    <name type="scientific">Brockia lithotrophica</name>
    <dbReference type="NCBI Taxonomy" id="933949"/>
    <lineage>
        <taxon>Bacteria</taxon>
        <taxon>Bacillati</taxon>
        <taxon>Bacillota</taxon>
        <taxon>Bacilli</taxon>
        <taxon>Bacillales</taxon>
        <taxon>Bacillales Family X. Incertae Sedis</taxon>
        <taxon>Brockia</taxon>
    </lineage>
</organism>
<evidence type="ECO:0000313" key="1">
    <source>
        <dbReference type="EMBL" id="PTQ51109.1"/>
    </source>
</evidence>
<dbReference type="Proteomes" id="UP000244016">
    <property type="component" value="Unassembled WGS sequence"/>
</dbReference>
<gene>
    <name evidence="1" type="ORF">BLITH_0539</name>
</gene>